<dbReference type="OrthoDB" id="3897607at2759"/>
<keyword evidence="2" id="KW-1133">Transmembrane helix</keyword>
<accession>A0A9P9IRJ6</accession>
<dbReference type="PANTHER" id="PTHR39614:SF2">
    <property type="entry name" value="INTEGRAL MEMBRANE PROTEIN"/>
    <property type="match status" value="1"/>
</dbReference>
<evidence type="ECO:0000256" key="2">
    <source>
        <dbReference type="SAM" id="Phobius"/>
    </source>
</evidence>
<evidence type="ECO:0000259" key="3">
    <source>
        <dbReference type="Pfam" id="PF20684"/>
    </source>
</evidence>
<feature type="transmembrane region" description="Helical" evidence="2">
    <location>
        <begin position="56"/>
        <end position="78"/>
    </location>
</feature>
<feature type="compositionally biased region" description="Polar residues" evidence="1">
    <location>
        <begin position="299"/>
        <end position="315"/>
    </location>
</feature>
<comment type="caution">
    <text evidence="4">The sequence shown here is derived from an EMBL/GenBank/DDBJ whole genome shotgun (WGS) entry which is preliminary data.</text>
</comment>
<feature type="transmembrane region" description="Helical" evidence="2">
    <location>
        <begin position="176"/>
        <end position="201"/>
    </location>
</feature>
<dbReference type="Pfam" id="PF20684">
    <property type="entry name" value="Fung_rhodopsin"/>
    <property type="match status" value="1"/>
</dbReference>
<dbReference type="InterPro" id="IPR049326">
    <property type="entry name" value="Rhodopsin_dom_fungi"/>
</dbReference>
<dbReference type="PANTHER" id="PTHR39614">
    <property type="entry name" value="INTEGRAL MEMBRANE PROTEIN"/>
    <property type="match status" value="1"/>
</dbReference>
<evidence type="ECO:0000313" key="4">
    <source>
        <dbReference type="EMBL" id="KAH7128600.1"/>
    </source>
</evidence>
<reference evidence="4" key="1">
    <citation type="journal article" date="2021" name="Nat. Commun.">
        <title>Genetic determinants of endophytism in the Arabidopsis root mycobiome.</title>
        <authorList>
            <person name="Mesny F."/>
            <person name="Miyauchi S."/>
            <person name="Thiergart T."/>
            <person name="Pickel B."/>
            <person name="Atanasova L."/>
            <person name="Karlsson M."/>
            <person name="Huettel B."/>
            <person name="Barry K.W."/>
            <person name="Haridas S."/>
            <person name="Chen C."/>
            <person name="Bauer D."/>
            <person name="Andreopoulos W."/>
            <person name="Pangilinan J."/>
            <person name="LaButti K."/>
            <person name="Riley R."/>
            <person name="Lipzen A."/>
            <person name="Clum A."/>
            <person name="Drula E."/>
            <person name="Henrissat B."/>
            <person name="Kohler A."/>
            <person name="Grigoriev I.V."/>
            <person name="Martin F.M."/>
            <person name="Hacquard S."/>
        </authorList>
    </citation>
    <scope>NUCLEOTIDE SEQUENCE</scope>
    <source>
        <strain evidence="4">MPI-CAGE-CH-0243</strain>
    </source>
</reference>
<protein>
    <recommendedName>
        <fullName evidence="3">Rhodopsin domain-containing protein</fullName>
    </recommendedName>
</protein>
<evidence type="ECO:0000313" key="5">
    <source>
        <dbReference type="Proteomes" id="UP000700596"/>
    </source>
</evidence>
<feature type="domain" description="Rhodopsin" evidence="3">
    <location>
        <begin position="39"/>
        <end position="275"/>
    </location>
</feature>
<feature type="transmembrane region" description="Helical" evidence="2">
    <location>
        <begin position="131"/>
        <end position="156"/>
    </location>
</feature>
<gene>
    <name evidence="4" type="ORF">B0J11DRAFT_274837</name>
</gene>
<keyword evidence="2" id="KW-0472">Membrane</keyword>
<proteinExistence type="predicted"/>
<sequence length="392" mass="43179">MAEQTALGHPFSTVTSDDHGGLIYIAVFLALTYSNITFFTRCYIKMNIFGFDDYAMLAAQVANMAQFAFVMVSLSSGLGRNFSLLSESQYSKMASAQYGNQILLYFSLGLSKCAAVLLVQRLCTRDTQRNFWIGCNIVTASMVTWTILAVLVISAGCAPESIAPARESQICPSISSRYQVVVITDVLTDVVLVLVPTYLVWRLRMSVLLKAQVIAVFAVRLPLIPVSILALLRFNRSLYHSNPGVARSSAIILQQAQLCYSLIAGTIPCLKSFIRSFDTGSGVKAAVISNAYGSSGHSNNESYRMHNLSSNGSASRSRDEDPGDLKVNNRPFPQEKGRQGRRRPKSTTSVTALSYQNPQSHKPRDEDDGSQELFIRRDVQWEVHSENIPCTA</sequence>
<feature type="transmembrane region" description="Helical" evidence="2">
    <location>
        <begin position="213"/>
        <end position="232"/>
    </location>
</feature>
<dbReference type="AlphaFoldDB" id="A0A9P9IRJ6"/>
<dbReference type="EMBL" id="JAGMWT010000005">
    <property type="protein sequence ID" value="KAH7128600.1"/>
    <property type="molecule type" value="Genomic_DNA"/>
</dbReference>
<organism evidence="4 5">
    <name type="scientific">Dendryphion nanum</name>
    <dbReference type="NCBI Taxonomy" id="256645"/>
    <lineage>
        <taxon>Eukaryota</taxon>
        <taxon>Fungi</taxon>
        <taxon>Dikarya</taxon>
        <taxon>Ascomycota</taxon>
        <taxon>Pezizomycotina</taxon>
        <taxon>Dothideomycetes</taxon>
        <taxon>Pleosporomycetidae</taxon>
        <taxon>Pleosporales</taxon>
        <taxon>Torulaceae</taxon>
        <taxon>Dendryphion</taxon>
    </lineage>
</organism>
<keyword evidence="5" id="KW-1185">Reference proteome</keyword>
<keyword evidence="2" id="KW-0812">Transmembrane</keyword>
<feature type="transmembrane region" description="Helical" evidence="2">
    <location>
        <begin position="22"/>
        <end position="44"/>
    </location>
</feature>
<name>A0A9P9IRJ6_9PLEO</name>
<feature type="transmembrane region" description="Helical" evidence="2">
    <location>
        <begin position="98"/>
        <end position="119"/>
    </location>
</feature>
<feature type="region of interest" description="Disordered" evidence="1">
    <location>
        <begin position="299"/>
        <end position="371"/>
    </location>
</feature>
<feature type="compositionally biased region" description="Polar residues" evidence="1">
    <location>
        <begin position="346"/>
        <end position="360"/>
    </location>
</feature>
<evidence type="ECO:0000256" key="1">
    <source>
        <dbReference type="SAM" id="MobiDB-lite"/>
    </source>
</evidence>
<dbReference type="Proteomes" id="UP000700596">
    <property type="component" value="Unassembled WGS sequence"/>
</dbReference>